<dbReference type="InterPro" id="IPR017932">
    <property type="entry name" value="GATase_2_dom"/>
</dbReference>
<dbReference type="InterPro" id="IPR014729">
    <property type="entry name" value="Rossmann-like_a/b/a_fold"/>
</dbReference>
<dbReference type="InterPro" id="IPR001962">
    <property type="entry name" value="Asn_synthase"/>
</dbReference>
<evidence type="ECO:0000259" key="6">
    <source>
        <dbReference type="Pfam" id="PF13537"/>
    </source>
</evidence>
<evidence type="ECO:0000313" key="8">
    <source>
        <dbReference type="Proteomes" id="UP000242287"/>
    </source>
</evidence>
<feature type="domain" description="Glutamine amidotransferase type-2" evidence="6">
    <location>
        <begin position="63"/>
        <end position="149"/>
    </location>
</feature>
<keyword evidence="2" id="KW-0061">Asparagine biosynthesis</keyword>
<dbReference type="PANTHER" id="PTHR45937:SF1">
    <property type="entry name" value="ASPARAGINE SYNTHETASE DOMAIN-CONTAINING PROTEIN 1"/>
    <property type="match status" value="1"/>
</dbReference>
<dbReference type="SUPFAM" id="SSF52402">
    <property type="entry name" value="Adenine nucleotide alpha hydrolases-like"/>
    <property type="match status" value="1"/>
</dbReference>
<dbReference type="Gene3D" id="3.60.20.10">
    <property type="entry name" value="Glutamine Phosphoribosylpyrophosphate, subunit 1, domain 1"/>
    <property type="match status" value="1"/>
</dbReference>
<dbReference type="CDD" id="cd01991">
    <property type="entry name" value="Asn_synthase_B_C"/>
    <property type="match status" value="1"/>
</dbReference>
<evidence type="ECO:0000313" key="7">
    <source>
        <dbReference type="EMBL" id="PFH54671.1"/>
    </source>
</evidence>
<evidence type="ECO:0008006" key="9">
    <source>
        <dbReference type="Google" id="ProtNLM"/>
    </source>
</evidence>
<dbReference type="SUPFAM" id="SSF56235">
    <property type="entry name" value="N-terminal nucleophile aminohydrolases (Ntn hydrolases)"/>
    <property type="match status" value="1"/>
</dbReference>
<dbReference type="OrthoDB" id="10252281at2759"/>
<evidence type="ECO:0000256" key="3">
    <source>
        <dbReference type="ARBA" id="ARBA00022962"/>
    </source>
</evidence>
<evidence type="ECO:0000259" key="5">
    <source>
        <dbReference type="Pfam" id="PF00733"/>
    </source>
</evidence>
<accession>A0A2A9P0N4</accession>
<keyword evidence="8" id="KW-1185">Reference proteome</keyword>
<dbReference type="InterPro" id="IPR029055">
    <property type="entry name" value="Ntn_hydrolases_N"/>
</dbReference>
<dbReference type="STRING" id="703135.A0A2A9P0N4"/>
<evidence type="ECO:0000256" key="2">
    <source>
        <dbReference type="ARBA" id="ARBA00022888"/>
    </source>
</evidence>
<reference evidence="7 8" key="1">
    <citation type="submission" date="2014-02" db="EMBL/GenBank/DDBJ databases">
        <title>Transposable element dynamics among asymbiotic and ectomycorrhizal Amanita fungi.</title>
        <authorList>
            <consortium name="DOE Joint Genome Institute"/>
            <person name="Hess J."/>
            <person name="Skrede I."/>
            <person name="Wolfe B."/>
            <person name="LaButti K."/>
            <person name="Ohm R.A."/>
            <person name="Grigoriev I.V."/>
            <person name="Pringle A."/>
        </authorList>
    </citation>
    <scope>NUCLEOTIDE SEQUENCE [LARGE SCALE GENOMIC DNA]</scope>
    <source>
        <strain evidence="7 8">SKay4041</strain>
    </source>
</reference>
<dbReference type="GO" id="GO:0004066">
    <property type="term" value="F:asparagine synthase (glutamine-hydrolyzing) activity"/>
    <property type="evidence" value="ECO:0007669"/>
    <property type="project" value="InterPro"/>
</dbReference>
<evidence type="ECO:0000256" key="4">
    <source>
        <dbReference type="SAM" id="MobiDB-lite"/>
    </source>
</evidence>
<dbReference type="Pfam" id="PF13537">
    <property type="entry name" value="GATase_7"/>
    <property type="match status" value="1"/>
</dbReference>
<dbReference type="EMBL" id="KZ301969">
    <property type="protein sequence ID" value="PFH54671.1"/>
    <property type="molecule type" value="Genomic_DNA"/>
</dbReference>
<keyword evidence="3" id="KW-0315">Glutamine amidotransferase</keyword>
<dbReference type="GO" id="GO:0006529">
    <property type="term" value="P:asparagine biosynthetic process"/>
    <property type="evidence" value="ECO:0007669"/>
    <property type="project" value="UniProtKB-KW"/>
</dbReference>
<dbReference type="Proteomes" id="UP000242287">
    <property type="component" value="Unassembled WGS sequence"/>
</dbReference>
<keyword evidence="1" id="KW-0028">Amino-acid biosynthesis</keyword>
<feature type="region of interest" description="Disordered" evidence="4">
    <location>
        <begin position="1"/>
        <end position="21"/>
    </location>
</feature>
<dbReference type="AlphaFoldDB" id="A0A2A9P0N4"/>
<evidence type="ECO:0000256" key="1">
    <source>
        <dbReference type="ARBA" id="ARBA00022605"/>
    </source>
</evidence>
<dbReference type="PANTHER" id="PTHR45937">
    <property type="entry name" value="ASPARAGINE SYNTHETASE DOMAIN-CONTAINING PROTEIN 1"/>
    <property type="match status" value="1"/>
</dbReference>
<name>A0A2A9P0N4_9AGAR</name>
<proteinExistence type="predicted"/>
<feature type="domain" description="Asparagine synthetase" evidence="5">
    <location>
        <begin position="274"/>
        <end position="445"/>
    </location>
</feature>
<protein>
    <recommendedName>
        <fullName evidence="9">Glutamine amidotransferase type-2 domain-containing protein</fullName>
    </recommendedName>
</protein>
<dbReference type="Pfam" id="PF00733">
    <property type="entry name" value="Asn_synthase"/>
    <property type="match status" value="2"/>
</dbReference>
<dbReference type="Gene3D" id="3.40.50.620">
    <property type="entry name" value="HUPs"/>
    <property type="match status" value="1"/>
</dbReference>
<dbReference type="InterPro" id="IPR051857">
    <property type="entry name" value="Asn_synthetase_domain"/>
</dbReference>
<organism evidence="7 8">
    <name type="scientific">Amanita thiersii Skay4041</name>
    <dbReference type="NCBI Taxonomy" id="703135"/>
    <lineage>
        <taxon>Eukaryota</taxon>
        <taxon>Fungi</taxon>
        <taxon>Dikarya</taxon>
        <taxon>Basidiomycota</taxon>
        <taxon>Agaricomycotina</taxon>
        <taxon>Agaricomycetes</taxon>
        <taxon>Agaricomycetidae</taxon>
        <taxon>Agaricales</taxon>
        <taxon>Pluteineae</taxon>
        <taxon>Amanitaceae</taxon>
        <taxon>Amanita</taxon>
    </lineage>
</organism>
<feature type="domain" description="Asparagine synthetase" evidence="5">
    <location>
        <begin position="450"/>
        <end position="544"/>
    </location>
</feature>
<gene>
    <name evidence="7" type="ORF">AMATHDRAFT_134515</name>
</gene>
<sequence length="561" mass="63040">MSHETNPALGHPHKKWLGPDSQNDYQLTRTTTWLTCSSNGGPLSYSIHFFASELRLRGNTPVEQPHFKHGNVLCWNGEIFEGIDISIEENDGIRFMDALCSLEDPDSIPQLLGSIEGPYAFVFYHEASHKLYFARDPLGRRSLLIQKPSTTRPFFLLTSVSTGADPDITLEELGVEHIYCLEAQALVSNNNKNYVQSLKLLPRHTMNGEMYITPFALPSEINQELPPAEYQESPLFDTPGVSDQHIDALVHHLSRSVQLRVNNIPEVQEKIPRQARLAILFSGGIDSAAMAYFAHLHIPITEPIDLLNVAFENPRKIRTQQAINLGIYIGNTPNSPYCVPDRMSGLEELEELRRVCPERKWNFVEINVPYQETQEARARIESIMYPARTVMDWSLALALYFASRGVGQVRDPLIAKSTLYTSPARVLLHGLGSDELLGGYSRYRTVYAAGGWSAVNKELQLDIDRIPTRNLGRDDRVVSSHGKEVRYPFLSLSVVNFLAGLPVHCKLDPRLELGVGDKMLLRLAMKKVGLVEASLRKKRAMQFGTYSARMEGEKKGDAMLS</sequence>